<dbReference type="Proteomes" id="UP000283530">
    <property type="component" value="Unassembled WGS sequence"/>
</dbReference>
<feature type="repeat" description="PPR" evidence="2">
    <location>
        <begin position="471"/>
        <end position="506"/>
    </location>
</feature>
<feature type="repeat" description="PPR" evidence="2">
    <location>
        <begin position="273"/>
        <end position="307"/>
    </location>
</feature>
<dbReference type="PROSITE" id="PS51375">
    <property type="entry name" value="PPR"/>
    <property type="match status" value="6"/>
</dbReference>
<dbReference type="FunFam" id="1.25.40.10:FF:000090">
    <property type="entry name" value="Pentatricopeptide repeat-containing protein, chloroplastic"/>
    <property type="match status" value="1"/>
</dbReference>
<dbReference type="NCBIfam" id="TIGR00756">
    <property type="entry name" value="PPR"/>
    <property type="match status" value="8"/>
</dbReference>
<dbReference type="PANTHER" id="PTHR47926:SF472">
    <property type="entry name" value="REPEAT (PPR) SUPERFAMILY PROTEIN, PUTATIVE-RELATED"/>
    <property type="match status" value="1"/>
</dbReference>
<feature type="repeat" description="PPR" evidence="2">
    <location>
        <begin position="205"/>
        <end position="235"/>
    </location>
</feature>
<feature type="repeat" description="PPR" evidence="2">
    <location>
        <begin position="335"/>
        <end position="369"/>
    </location>
</feature>
<dbReference type="PANTHER" id="PTHR47926">
    <property type="entry name" value="PENTATRICOPEPTIDE REPEAT-CONTAINING PROTEIN"/>
    <property type="match status" value="1"/>
</dbReference>
<evidence type="ECO:0000256" key="1">
    <source>
        <dbReference type="ARBA" id="ARBA00022737"/>
    </source>
</evidence>
<dbReference type="FunFam" id="1.25.40.10:FF:000344">
    <property type="entry name" value="Pentatricopeptide repeat-containing protein"/>
    <property type="match status" value="1"/>
</dbReference>
<name>A0A3S3N0A5_9MAGN</name>
<dbReference type="SUPFAM" id="SSF48452">
    <property type="entry name" value="TPR-like"/>
    <property type="match status" value="2"/>
</dbReference>
<dbReference type="InterPro" id="IPR046960">
    <property type="entry name" value="PPR_At4g14850-like_plant"/>
</dbReference>
<keyword evidence="1" id="KW-0677">Repeat</keyword>
<dbReference type="EMBL" id="QPKB01000005">
    <property type="protein sequence ID" value="RWR85867.1"/>
    <property type="molecule type" value="Genomic_DNA"/>
</dbReference>
<accession>A0A3S3N0A5</accession>
<organism evidence="3 4">
    <name type="scientific">Cinnamomum micranthum f. kanehirae</name>
    <dbReference type="NCBI Taxonomy" id="337451"/>
    <lineage>
        <taxon>Eukaryota</taxon>
        <taxon>Viridiplantae</taxon>
        <taxon>Streptophyta</taxon>
        <taxon>Embryophyta</taxon>
        <taxon>Tracheophyta</taxon>
        <taxon>Spermatophyta</taxon>
        <taxon>Magnoliopsida</taxon>
        <taxon>Magnoliidae</taxon>
        <taxon>Laurales</taxon>
        <taxon>Lauraceae</taxon>
        <taxon>Cinnamomum</taxon>
    </lineage>
</organism>
<keyword evidence="4" id="KW-1185">Reference proteome</keyword>
<gene>
    <name evidence="3" type="ORF">CKAN_01474300</name>
</gene>
<comment type="caution">
    <text evidence="3">The sequence shown here is derived from an EMBL/GenBank/DDBJ whole genome shotgun (WGS) entry which is preliminary data.</text>
</comment>
<dbReference type="STRING" id="337451.A0A3S3N0A5"/>
<evidence type="ECO:0000256" key="2">
    <source>
        <dbReference type="PROSITE-ProRule" id="PRU00708"/>
    </source>
</evidence>
<dbReference type="AlphaFoldDB" id="A0A3S3N0A5"/>
<feature type="repeat" description="PPR" evidence="2">
    <location>
        <begin position="573"/>
        <end position="607"/>
    </location>
</feature>
<dbReference type="Gene3D" id="1.25.40.10">
    <property type="entry name" value="Tetratricopeptide repeat domain"/>
    <property type="match status" value="6"/>
</dbReference>
<reference evidence="3 4" key="1">
    <citation type="journal article" date="2019" name="Nat. Plants">
        <title>Stout camphor tree genome fills gaps in understanding of flowering plant genome evolution.</title>
        <authorList>
            <person name="Chaw S.M."/>
            <person name="Liu Y.C."/>
            <person name="Wu Y.W."/>
            <person name="Wang H.Y."/>
            <person name="Lin C.I."/>
            <person name="Wu C.S."/>
            <person name="Ke H.M."/>
            <person name="Chang L.Y."/>
            <person name="Hsu C.Y."/>
            <person name="Yang H.T."/>
            <person name="Sudianto E."/>
            <person name="Hsu M.H."/>
            <person name="Wu K.P."/>
            <person name="Wang L.N."/>
            <person name="Leebens-Mack J.H."/>
            <person name="Tsai I.J."/>
        </authorList>
    </citation>
    <scope>NUCLEOTIDE SEQUENCE [LARGE SCALE GENOMIC DNA]</scope>
    <source>
        <strain evidence="4">cv. Chaw 1501</strain>
        <tissue evidence="3">Young leaves</tissue>
    </source>
</reference>
<dbReference type="Pfam" id="PF01535">
    <property type="entry name" value="PPR"/>
    <property type="match status" value="5"/>
</dbReference>
<dbReference type="InterPro" id="IPR002885">
    <property type="entry name" value="PPR_rpt"/>
</dbReference>
<dbReference type="GO" id="GO:0003723">
    <property type="term" value="F:RNA binding"/>
    <property type="evidence" value="ECO:0007669"/>
    <property type="project" value="InterPro"/>
</dbReference>
<dbReference type="OrthoDB" id="185373at2759"/>
<dbReference type="InterPro" id="IPR011990">
    <property type="entry name" value="TPR-like_helical_dom_sf"/>
</dbReference>
<evidence type="ECO:0000313" key="3">
    <source>
        <dbReference type="EMBL" id="RWR85867.1"/>
    </source>
</evidence>
<dbReference type="GO" id="GO:0009451">
    <property type="term" value="P:RNA modification"/>
    <property type="evidence" value="ECO:0007669"/>
    <property type="project" value="InterPro"/>
</dbReference>
<proteinExistence type="predicted"/>
<dbReference type="Pfam" id="PF20431">
    <property type="entry name" value="E_motif"/>
    <property type="match status" value="1"/>
</dbReference>
<evidence type="ECO:0000313" key="4">
    <source>
        <dbReference type="Proteomes" id="UP000283530"/>
    </source>
</evidence>
<feature type="repeat" description="PPR" evidence="2">
    <location>
        <begin position="436"/>
        <end position="470"/>
    </location>
</feature>
<dbReference type="Pfam" id="PF13041">
    <property type="entry name" value="PPR_2"/>
    <property type="match status" value="2"/>
</dbReference>
<sequence>MVPNPLQFQTSFTTNGYLQRALASLYQANGSIDCRACGHLIQHCTNHRLFYQGKQIHARFLLLSITPENFLASKLISFYATTGNSSLARKVFDEIPHTNIFAFNAMLIAYSLHSQHSQVLKLFSSMSSWKPSLKPDNFTVSLLLKTLSSSPSLVHSVLGKEVHAFVLRHGVDVDLFASNGLIAFYARAGDLSLARKVFDGMLDRDVVSWNSMISGYSQNGWYDEALRLYREMDGLRPDGVTVAAVLYACAETKELAFGTEVHRFVIENGIEMDASVYNSVMGFYAKCGSLDYARALFEEMTKKDEVSYGTMVSAYMTYGLVGEAMELFRQMEKPVLSTWNAVISGLAQNNHHSEVPKLFREMLASGLRPNSVTLASMLPTLSFFSNLKGGKQIHCYAVRNCCDRNIYVATALIDTYAKSGFLQGARLVFEVTVSRNLILWTAIISAYAAHGDAGTALALFVKMLSCGIQPDNVTFTAVLAACAHAGVVEEAWQIFNSMLPKYRIQPMVEHYACIAGALSRAGLLTEAVEFISKMPVKPNAKVWGALLNGASIFRNVEVGKFAFDQLFEIEPENAGNYIVMANIYSQAGKWEEAERVREKMERSGVKKFPGCSWIETTKGLNSFISGDTSNEWLEEIYGMLGCLVGVMREEGYIHADELDGESFIL</sequence>
<dbReference type="InterPro" id="IPR046848">
    <property type="entry name" value="E_motif"/>
</dbReference>
<protein>
    <submittedName>
        <fullName evidence="3">Pentatricopeptide repeat-containing protein</fullName>
    </submittedName>
</protein>